<dbReference type="InterPro" id="IPR011856">
    <property type="entry name" value="tRNA_endonuc-like_dom_sf"/>
</dbReference>
<sequence>MVFSVVIFKHRQTSENVDDVLLEQVFKDLMSRGFKILERLNDRMFIAEKKSKYLFYVMVEGIEVTTQTLLSFINMGETLSMDTVLALVSNDGTVTYYFVRKIRLPRNVYAEGV</sequence>
<evidence type="ECO:0000313" key="1">
    <source>
        <dbReference type="EMBL" id="ABL88252.1"/>
    </source>
</evidence>
<dbReference type="InterPro" id="IPR036167">
    <property type="entry name" value="tRNA_intron_Endo_cat-like_sf"/>
</dbReference>
<proteinExistence type="predicted"/>
<dbReference type="GO" id="GO:0000213">
    <property type="term" value="F:tRNA-intron lyase activity"/>
    <property type="evidence" value="ECO:0007669"/>
    <property type="project" value="InterPro"/>
</dbReference>
<dbReference type="GO" id="GO:0006388">
    <property type="term" value="P:tRNA splicing, via endonucleolytic cleavage and ligation"/>
    <property type="evidence" value="ECO:0007669"/>
    <property type="project" value="InterPro"/>
</dbReference>
<dbReference type="EMBL" id="CP000504">
    <property type="protein sequence ID" value="ABL88252.1"/>
    <property type="molecule type" value="Genomic_DNA"/>
</dbReference>
<evidence type="ECO:0000313" key="2">
    <source>
        <dbReference type="Proteomes" id="UP000002595"/>
    </source>
</evidence>
<keyword evidence="2" id="KW-1185">Reference proteome</keyword>
<protein>
    <submittedName>
        <fullName evidence="1">Uncharacterized protein</fullName>
    </submittedName>
</protein>
<dbReference type="Gene3D" id="3.40.1350.10">
    <property type="match status" value="1"/>
</dbReference>
<gene>
    <name evidence="1" type="ordered locus">Pisl_1079</name>
</gene>
<reference evidence="1" key="1">
    <citation type="submission" date="2006-12" db="EMBL/GenBank/DDBJ databases">
        <title>Complete sequence of Pyrobaculum islandicum DSM 4184.</title>
        <authorList>
            <person name="Copeland A."/>
            <person name="Lucas S."/>
            <person name="Lapidus A."/>
            <person name="Barry K."/>
            <person name="Detter J.C."/>
            <person name="Glavina del Rio T."/>
            <person name="Dalin E."/>
            <person name="Tice H."/>
            <person name="Pitluck S."/>
            <person name="Meincke L."/>
            <person name="Brettin T."/>
            <person name="Bruce D."/>
            <person name="Han C."/>
            <person name="Tapia R."/>
            <person name="Gilna P."/>
            <person name="Schmutz J."/>
            <person name="Larimer F."/>
            <person name="Land M."/>
            <person name="Hauser L."/>
            <person name="Kyrpides N."/>
            <person name="Mikhailova N."/>
            <person name="Cozen A.E."/>
            <person name="Fitz-Gibbon S.T."/>
            <person name="House C.H."/>
            <person name="Saltikov C."/>
            <person name="Lowe T."/>
            <person name="Richardson P."/>
        </authorList>
    </citation>
    <scope>NUCLEOTIDE SEQUENCE [LARGE SCALE GENOMIC DNA]</scope>
    <source>
        <strain evidence="1">DSM 4184</strain>
    </source>
</reference>
<dbReference type="SUPFAM" id="SSF53032">
    <property type="entry name" value="tRNA-intron endonuclease catalytic domain-like"/>
    <property type="match status" value="1"/>
</dbReference>
<dbReference type="GO" id="GO:0003676">
    <property type="term" value="F:nucleic acid binding"/>
    <property type="evidence" value="ECO:0007669"/>
    <property type="project" value="InterPro"/>
</dbReference>
<dbReference type="Proteomes" id="UP000002595">
    <property type="component" value="Chromosome"/>
</dbReference>
<dbReference type="AlphaFoldDB" id="A1RTH0"/>
<name>A1RTH0_PYRIL</name>
<dbReference type="STRING" id="384616.Pisl_1079"/>
<dbReference type="InterPro" id="IPR006677">
    <property type="entry name" value="tRNA_intron_Endonuc_cat-like"/>
</dbReference>
<dbReference type="CDD" id="cd22363">
    <property type="entry name" value="tRNA-intron_lyase_C"/>
    <property type="match status" value="1"/>
</dbReference>
<dbReference type="KEGG" id="pis:Pisl_1079"/>
<dbReference type="HOGENOM" id="CLU_2313893_0_0_2"/>
<dbReference type="eggNOG" id="arCOG01702">
    <property type="taxonomic scope" value="Archaea"/>
</dbReference>
<accession>A1RTH0</accession>
<organism evidence="1 2">
    <name type="scientific">Pyrobaculum islandicum (strain DSM 4184 / JCM 9189 / GEO3)</name>
    <dbReference type="NCBI Taxonomy" id="384616"/>
    <lineage>
        <taxon>Archaea</taxon>
        <taxon>Thermoproteota</taxon>
        <taxon>Thermoprotei</taxon>
        <taxon>Thermoproteales</taxon>
        <taxon>Thermoproteaceae</taxon>
        <taxon>Pyrobaculum</taxon>
    </lineage>
</organism>